<sequence length="106" mass="11777">MSAGERHKELNLAQLFSDVSRTLSGFRRLLIPVPEAARATAQNDASPLSDLGSSIFSDNVCIKPCGMEDIQIAAQVRRNRQRYFKKSSKRNDNKEISKLFFGSGTS</sequence>
<name>A0A183DFB3_9BILA</name>
<gene>
    <name evidence="1" type="ORF">GPUH_LOCUS7404</name>
</gene>
<dbReference type="EMBL" id="UYRT01019099">
    <property type="protein sequence ID" value="VDK58215.1"/>
    <property type="molecule type" value="Genomic_DNA"/>
</dbReference>
<evidence type="ECO:0000313" key="1">
    <source>
        <dbReference type="EMBL" id="VDK58215.1"/>
    </source>
</evidence>
<dbReference type="Proteomes" id="UP000271098">
    <property type="component" value="Unassembled WGS sequence"/>
</dbReference>
<dbReference type="OrthoDB" id="5824328at2759"/>
<proteinExistence type="predicted"/>
<keyword evidence="2" id="KW-1185">Reference proteome</keyword>
<organism evidence="3">
    <name type="scientific">Gongylonema pulchrum</name>
    <dbReference type="NCBI Taxonomy" id="637853"/>
    <lineage>
        <taxon>Eukaryota</taxon>
        <taxon>Metazoa</taxon>
        <taxon>Ecdysozoa</taxon>
        <taxon>Nematoda</taxon>
        <taxon>Chromadorea</taxon>
        <taxon>Rhabditida</taxon>
        <taxon>Spirurina</taxon>
        <taxon>Spiruromorpha</taxon>
        <taxon>Spiruroidea</taxon>
        <taxon>Gongylonematidae</taxon>
        <taxon>Gongylonema</taxon>
    </lineage>
</organism>
<dbReference type="AlphaFoldDB" id="A0A183DFB3"/>
<protein>
    <submittedName>
        <fullName evidence="1 3">Uncharacterized protein</fullName>
    </submittedName>
</protein>
<evidence type="ECO:0000313" key="3">
    <source>
        <dbReference type="WBParaSite" id="GPUH_0000741301-mRNA-1"/>
    </source>
</evidence>
<evidence type="ECO:0000313" key="2">
    <source>
        <dbReference type="Proteomes" id="UP000271098"/>
    </source>
</evidence>
<accession>A0A183DFB3</accession>
<reference evidence="1 2" key="2">
    <citation type="submission" date="2018-11" db="EMBL/GenBank/DDBJ databases">
        <authorList>
            <consortium name="Pathogen Informatics"/>
        </authorList>
    </citation>
    <scope>NUCLEOTIDE SEQUENCE [LARGE SCALE GENOMIC DNA]</scope>
</reference>
<reference evidence="3" key="1">
    <citation type="submission" date="2016-06" db="UniProtKB">
        <authorList>
            <consortium name="WormBaseParasite"/>
        </authorList>
    </citation>
    <scope>IDENTIFICATION</scope>
</reference>
<dbReference type="WBParaSite" id="GPUH_0000741301-mRNA-1">
    <property type="protein sequence ID" value="GPUH_0000741301-mRNA-1"/>
    <property type="gene ID" value="GPUH_0000741301"/>
</dbReference>